<dbReference type="Proteomes" id="UP000680038">
    <property type="component" value="Unassembled WGS sequence"/>
</dbReference>
<dbReference type="EMBL" id="CAJRAF010000001">
    <property type="protein sequence ID" value="CAG4989399.1"/>
    <property type="molecule type" value="Genomic_DNA"/>
</dbReference>
<proteinExistence type="predicted"/>
<dbReference type="PANTHER" id="PTHR35532:SF5">
    <property type="entry name" value="CARBOHYDRATE-BINDING DOMAIN-CONTAINING PROTEIN"/>
    <property type="match status" value="1"/>
</dbReference>
<evidence type="ECO:0000313" key="2">
    <source>
        <dbReference type="Proteomes" id="UP000680038"/>
    </source>
</evidence>
<dbReference type="PANTHER" id="PTHR35532">
    <property type="entry name" value="SIMILAR TO POLYHYDROXYALKANOATE DEPOLYMERASE"/>
    <property type="match status" value="1"/>
</dbReference>
<sequence length="182" mass="20740">MRFIFLVVLVLVVNCDGGQSRKKLSGDVSAVKRLELQSVLAHYKNNGDTLHYNTALFLIRNMPGLSSMDLIKKIERPDVRYITAQYLIDNIDLAFQQCGKLLSDGSLPFRDFCEYVLPYRLGNEMLSDWREKSLWKYRNLGDSMDLINGNSSKYCYVVSAINSGLIGQFKYSSKSKPANFQT</sequence>
<dbReference type="AlphaFoldDB" id="A0A916J899"/>
<gene>
    <name evidence="1" type="ORF">DYBT9275_00283</name>
</gene>
<organism evidence="1 2">
    <name type="scientific">Dyadobacter helix</name>
    <dbReference type="NCBI Taxonomy" id="2822344"/>
    <lineage>
        <taxon>Bacteria</taxon>
        <taxon>Pseudomonadati</taxon>
        <taxon>Bacteroidota</taxon>
        <taxon>Cytophagia</taxon>
        <taxon>Cytophagales</taxon>
        <taxon>Spirosomataceae</taxon>
        <taxon>Dyadobacter</taxon>
    </lineage>
</organism>
<comment type="caution">
    <text evidence="1">The sequence shown here is derived from an EMBL/GenBank/DDBJ whole genome shotgun (WGS) entry which is preliminary data.</text>
</comment>
<reference evidence="1" key="1">
    <citation type="submission" date="2021-04" db="EMBL/GenBank/DDBJ databases">
        <authorList>
            <person name="Rodrigo-Torres L."/>
            <person name="Arahal R. D."/>
            <person name="Lucena T."/>
        </authorList>
    </citation>
    <scope>NUCLEOTIDE SEQUENCE</scope>
    <source>
        <strain evidence="1">CECT 9275</strain>
    </source>
</reference>
<evidence type="ECO:0000313" key="1">
    <source>
        <dbReference type="EMBL" id="CAG4989399.1"/>
    </source>
</evidence>
<accession>A0A916J899</accession>
<name>A0A916J899_9BACT</name>
<protein>
    <submittedName>
        <fullName evidence="1">Uncharacterized protein</fullName>
    </submittedName>
</protein>
<keyword evidence="2" id="KW-1185">Reference proteome</keyword>